<proteinExistence type="predicted"/>
<evidence type="ECO:0008006" key="4">
    <source>
        <dbReference type="Google" id="ProtNLM"/>
    </source>
</evidence>
<accession>A0ABX8GQ86</accession>
<protein>
    <recommendedName>
        <fullName evidence="4">DUF5689 domain-containing protein</fullName>
    </recommendedName>
</protein>
<dbReference type="Proteomes" id="UP000682802">
    <property type="component" value="Chromosome 1"/>
</dbReference>
<keyword evidence="3" id="KW-1185">Reference proteome</keyword>
<evidence type="ECO:0000313" key="2">
    <source>
        <dbReference type="EMBL" id="QWG05701.1"/>
    </source>
</evidence>
<name>A0ABX8GQ86_9BACT</name>
<evidence type="ECO:0000313" key="3">
    <source>
        <dbReference type="Proteomes" id="UP000682802"/>
    </source>
</evidence>
<dbReference type="PROSITE" id="PS51257">
    <property type="entry name" value="PROKAR_LIPOPROTEIN"/>
    <property type="match status" value="1"/>
</dbReference>
<dbReference type="EMBL" id="CP076128">
    <property type="protein sequence ID" value="QWG05701.1"/>
    <property type="molecule type" value="Genomic_DNA"/>
</dbReference>
<feature type="signal peptide" evidence="1">
    <location>
        <begin position="1"/>
        <end position="25"/>
    </location>
</feature>
<dbReference type="RefSeq" id="WP_144073145.1">
    <property type="nucleotide sequence ID" value="NZ_CP076128.1"/>
</dbReference>
<gene>
    <name evidence="2" type="ORF">KM029_09925</name>
</gene>
<feature type="chain" id="PRO_5047427780" description="DUF5689 domain-containing protein" evidence="1">
    <location>
        <begin position="26"/>
        <end position="510"/>
    </location>
</feature>
<evidence type="ECO:0000256" key="1">
    <source>
        <dbReference type="SAM" id="SignalP"/>
    </source>
</evidence>
<organism evidence="2 3">
    <name type="scientific">Flammeovirga kamogawensis</name>
    <dbReference type="NCBI Taxonomy" id="373891"/>
    <lineage>
        <taxon>Bacteria</taxon>
        <taxon>Pseudomonadati</taxon>
        <taxon>Bacteroidota</taxon>
        <taxon>Cytophagia</taxon>
        <taxon>Cytophagales</taxon>
        <taxon>Flammeovirgaceae</taxon>
        <taxon>Flammeovirga</taxon>
    </lineage>
</organism>
<reference evidence="2 3" key="1">
    <citation type="submission" date="2021-05" db="EMBL/GenBank/DDBJ databases">
        <title>Comparative genomic studies on the polysaccharide-degrading batcterial strains of the Flammeovirga genus.</title>
        <authorList>
            <person name="Zewei F."/>
            <person name="Zheng Z."/>
            <person name="Yu L."/>
            <person name="Ruyue G."/>
            <person name="Yanhong M."/>
            <person name="Yuanyuan C."/>
            <person name="Jingyan G."/>
            <person name="Wenjun H."/>
        </authorList>
    </citation>
    <scope>NUCLEOTIDE SEQUENCE [LARGE SCALE GENOMIC DNA]</scope>
    <source>
        <strain evidence="2 3">YS10</strain>
    </source>
</reference>
<keyword evidence="1" id="KW-0732">Signal</keyword>
<sequence>MKNLFTTIISFILIAILAASCNSNQDDALSTPDQSPVEVKDFALYSFEDIINSGLLQIEKDEKGNTVVKINLHSPATEDLSVVVNSGEFGEANPSTLITLNSITTGESTSASIVSSFDNGSAISYEELLALDAHIIVQNSISPIHFTQLGDAQFIDNQKREYALSGSLEGNIKFLPKENGIMLTVVQLNKPAESAMNPRIISGSALEAKESEILSNLQPILEGTTVSYTNIDQFATPSAIKNGYLNISNSNKEVVSKTDIGGNTLTGNSISYTLIHDNNADIVGTFTLEERENGFSLASVEMTGKHTTDQDLDVTLRTQNFATGQGTVVDSLFKYRYENGIQYKDVRYIKNNTDQEISYTELLNNQYNVFMATSSHYWAKVDIGTAAKTVQTTVIQLNDISNGYSFGTVTLTERIDKTTVAVVKLYTNSSVGTKTLNLDLYTTNNVKLGELYAEGGMVKVSSTISETSQLNILSNVDGIGLNYASLNTEKFHVKITDRYDSNKIYATGKR</sequence>